<dbReference type="OrthoDB" id="202234at2759"/>
<dbReference type="GeneID" id="114242126"/>
<dbReference type="RefSeq" id="XP_028028964.1">
    <property type="nucleotide sequence ID" value="XM_028173163.1"/>
</dbReference>
<evidence type="ECO:0000256" key="3">
    <source>
        <dbReference type="ARBA" id="ARBA00022679"/>
    </source>
</evidence>
<evidence type="ECO:0000313" key="10">
    <source>
        <dbReference type="RefSeq" id="XP_028028964.1"/>
    </source>
</evidence>
<dbReference type="SUPFAM" id="SSF69593">
    <property type="entry name" value="Glycerol-3-phosphate (1)-acyltransferase"/>
    <property type="match status" value="1"/>
</dbReference>
<dbReference type="GO" id="GO:0016020">
    <property type="term" value="C:membrane"/>
    <property type="evidence" value="ECO:0007669"/>
    <property type="project" value="InterPro"/>
</dbReference>
<evidence type="ECO:0000313" key="8">
    <source>
        <dbReference type="Proteomes" id="UP000504629"/>
    </source>
</evidence>
<dbReference type="AlphaFoldDB" id="A0A6J2JKL6"/>
<proteinExistence type="inferred from homology"/>
<keyword evidence="8" id="KW-1185">Reference proteome</keyword>
<dbReference type="GO" id="GO:0005783">
    <property type="term" value="C:endoplasmic reticulum"/>
    <property type="evidence" value="ECO:0007669"/>
    <property type="project" value="TreeGrafter"/>
</dbReference>
<dbReference type="GO" id="GO:0006654">
    <property type="term" value="P:phosphatidic acid biosynthetic process"/>
    <property type="evidence" value="ECO:0007669"/>
    <property type="project" value="TreeGrafter"/>
</dbReference>
<feature type="transmembrane region" description="Helical" evidence="6">
    <location>
        <begin position="128"/>
        <end position="146"/>
    </location>
</feature>
<dbReference type="Pfam" id="PF01553">
    <property type="entry name" value="Acyltransferase"/>
    <property type="match status" value="1"/>
</dbReference>
<keyword evidence="3 5" id="KW-0808">Transferase</keyword>
<gene>
    <name evidence="9 10" type="primary">LOC114242126</name>
</gene>
<evidence type="ECO:0000256" key="2">
    <source>
        <dbReference type="ARBA" id="ARBA00008655"/>
    </source>
</evidence>
<evidence type="ECO:0000259" key="7">
    <source>
        <dbReference type="SMART" id="SM00563"/>
    </source>
</evidence>
<comment type="similarity">
    <text evidence="2 5">Belongs to the 1-acyl-sn-glycerol-3-phosphate acyltransferase family.</text>
</comment>
<keyword evidence="5" id="KW-0443">Lipid metabolism</keyword>
<evidence type="ECO:0000256" key="4">
    <source>
        <dbReference type="ARBA" id="ARBA00023315"/>
    </source>
</evidence>
<dbReference type="InterPro" id="IPR002123">
    <property type="entry name" value="Plipid/glycerol_acylTrfase"/>
</dbReference>
<dbReference type="PANTHER" id="PTHR10434:SF53">
    <property type="entry name" value="1-ACYL-SN-GLYCEROL-3-PHOSPHATE ACYLTRANSFERASE"/>
    <property type="match status" value="1"/>
</dbReference>
<evidence type="ECO:0000256" key="1">
    <source>
        <dbReference type="ARBA" id="ARBA00004728"/>
    </source>
</evidence>
<keyword evidence="6" id="KW-0812">Transmembrane</keyword>
<sequence length="274" mass="31688">MWIILYLPFILCTILYAVTALYGHRLKRLNYYFKIFLFYFLIFLSSIVVIPPFLLRPRDVKNGTIYARVMKHMNKLLGIEWHIRNGEYLSGDYGAVILNNHQCIFDALGMFNAWEIAGKMCVIMKKELFYAGTFGIAAYLGGGIYIDRKNPKNAHKTIQDTNEALTKNKTKIWIYPEGTRNKNPNRKLLPFKKGAFHMAIQSQAPIIPVVFSPYYFMDSKTFTFDKGHIIIQCLEPIPTAGLTTDDIGKLSDRIHESMSSTYEKLWDEIMTKNK</sequence>
<keyword evidence="5" id="KW-0594">Phospholipid biosynthesis</keyword>
<keyword evidence="4 5" id="KW-0012">Acyltransferase</keyword>
<keyword evidence="5" id="KW-1208">Phospholipid metabolism</keyword>
<dbReference type="RefSeq" id="XP_028028963.1">
    <property type="nucleotide sequence ID" value="XM_028173162.1"/>
</dbReference>
<feature type="transmembrane region" description="Helical" evidence="6">
    <location>
        <begin position="6"/>
        <end position="23"/>
    </location>
</feature>
<feature type="transmembrane region" description="Helical" evidence="6">
    <location>
        <begin position="35"/>
        <end position="54"/>
    </location>
</feature>
<keyword evidence="6" id="KW-1133">Transmembrane helix</keyword>
<dbReference type="EC" id="2.3.1.51" evidence="5"/>
<reference evidence="9 10" key="1">
    <citation type="submission" date="2025-04" db="UniProtKB">
        <authorList>
            <consortium name="RefSeq"/>
        </authorList>
    </citation>
    <scope>IDENTIFICATION</scope>
    <source>
        <tissue evidence="9 10">Silk gland</tissue>
    </source>
</reference>
<keyword evidence="6" id="KW-0472">Membrane</keyword>
<dbReference type="InterPro" id="IPR004552">
    <property type="entry name" value="AGP_acyltrans"/>
</dbReference>
<dbReference type="GO" id="GO:0003841">
    <property type="term" value="F:1-acylglycerol-3-phosphate O-acyltransferase activity"/>
    <property type="evidence" value="ECO:0007669"/>
    <property type="project" value="UniProtKB-UniRule"/>
</dbReference>
<dbReference type="SMART" id="SM00563">
    <property type="entry name" value="PlsC"/>
    <property type="match status" value="1"/>
</dbReference>
<name>A0A6J2JKL6_BOMMA</name>
<comment type="pathway">
    <text evidence="1">Phospholipid metabolism; CDP-diacylglycerol biosynthesis; CDP-diacylglycerol from sn-glycerol 3-phosphate: step 2/3.</text>
</comment>
<organism evidence="8 10">
    <name type="scientific">Bombyx mandarina</name>
    <name type="common">Wild silk moth</name>
    <name type="synonym">Wild silkworm</name>
    <dbReference type="NCBI Taxonomy" id="7092"/>
    <lineage>
        <taxon>Eukaryota</taxon>
        <taxon>Metazoa</taxon>
        <taxon>Ecdysozoa</taxon>
        <taxon>Arthropoda</taxon>
        <taxon>Hexapoda</taxon>
        <taxon>Insecta</taxon>
        <taxon>Pterygota</taxon>
        <taxon>Neoptera</taxon>
        <taxon>Endopterygota</taxon>
        <taxon>Lepidoptera</taxon>
        <taxon>Glossata</taxon>
        <taxon>Ditrysia</taxon>
        <taxon>Bombycoidea</taxon>
        <taxon>Bombycidae</taxon>
        <taxon>Bombycinae</taxon>
        <taxon>Bombyx</taxon>
    </lineage>
</organism>
<dbReference type="Proteomes" id="UP000504629">
    <property type="component" value="Unplaced"/>
</dbReference>
<keyword evidence="5" id="KW-0444">Lipid biosynthesis</keyword>
<accession>A0A6J2JKL6</accession>
<feature type="domain" description="Phospholipid/glycerol acyltransferase" evidence="7">
    <location>
        <begin position="95"/>
        <end position="214"/>
    </location>
</feature>
<protein>
    <recommendedName>
        <fullName evidence="5">1-acyl-sn-glycerol-3-phosphate acyltransferase</fullName>
        <ecNumber evidence="5">2.3.1.51</ecNumber>
    </recommendedName>
</protein>
<dbReference type="KEGG" id="bman:114242126"/>
<dbReference type="CDD" id="cd07989">
    <property type="entry name" value="LPLAT_AGPAT-like"/>
    <property type="match status" value="1"/>
</dbReference>
<dbReference type="PANTHER" id="PTHR10434">
    <property type="entry name" value="1-ACYL-SN-GLYCEROL-3-PHOSPHATE ACYLTRANSFERASE"/>
    <property type="match status" value="1"/>
</dbReference>
<evidence type="ECO:0000313" key="9">
    <source>
        <dbReference type="RefSeq" id="XP_028028963.1"/>
    </source>
</evidence>
<evidence type="ECO:0000256" key="6">
    <source>
        <dbReference type="SAM" id="Phobius"/>
    </source>
</evidence>
<comment type="catalytic activity">
    <reaction evidence="5">
        <text>a 1-acyl-sn-glycero-3-phosphate + an acyl-CoA = a 1,2-diacyl-sn-glycero-3-phosphate + CoA</text>
        <dbReference type="Rhea" id="RHEA:19709"/>
        <dbReference type="ChEBI" id="CHEBI:57287"/>
        <dbReference type="ChEBI" id="CHEBI:57970"/>
        <dbReference type="ChEBI" id="CHEBI:58342"/>
        <dbReference type="ChEBI" id="CHEBI:58608"/>
        <dbReference type="EC" id="2.3.1.51"/>
    </reaction>
</comment>
<dbReference type="NCBIfam" id="TIGR00530">
    <property type="entry name" value="AGP_acyltrn"/>
    <property type="match status" value="1"/>
</dbReference>
<comment type="domain">
    <text evidence="5">The HXXXXD motif is essential for acyltransferase activity and may constitute the binding site for the phosphate moiety of the glycerol-3-phosphate.</text>
</comment>
<evidence type="ECO:0000256" key="5">
    <source>
        <dbReference type="RuleBase" id="RU361267"/>
    </source>
</evidence>